<feature type="domain" description="Cadherin" evidence="9">
    <location>
        <begin position="19"/>
        <end position="79"/>
    </location>
</feature>
<dbReference type="Gene3D" id="2.60.40.60">
    <property type="entry name" value="Cadherins"/>
    <property type="match status" value="2"/>
</dbReference>
<dbReference type="CDD" id="cd11304">
    <property type="entry name" value="Cadherin_repeat"/>
    <property type="match status" value="1"/>
</dbReference>
<dbReference type="Proteomes" id="UP000695022">
    <property type="component" value="Unplaced"/>
</dbReference>
<keyword evidence="7" id="KW-0472">Membrane</keyword>
<dbReference type="Pfam" id="PF00028">
    <property type="entry name" value="Cadherin"/>
    <property type="match status" value="1"/>
</dbReference>
<comment type="subcellular location">
    <subcellularLocation>
        <location evidence="1">Membrane</location>
    </subcellularLocation>
</comment>
<keyword evidence="4 8" id="KW-0106">Calcium</keyword>
<dbReference type="GeneID" id="106817658"/>
<dbReference type="PANTHER" id="PTHR24025">
    <property type="entry name" value="DESMOGLEIN FAMILY MEMBER"/>
    <property type="match status" value="1"/>
</dbReference>
<dbReference type="InterPro" id="IPR050971">
    <property type="entry name" value="Cadherin-domain_protein"/>
</dbReference>
<evidence type="ECO:0000256" key="3">
    <source>
        <dbReference type="ARBA" id="ARBA00022737"/>
    </source>
</evidence>
<dbReference type="SUPFAM" id="SSF49313">
    <property type="entry name" value="Cadherin-like"/>
    <property type="match status" value="2"/>
</dbReference>
<dbReference type="PROSITE" id="PS50268">
    <property type="entry name" value="CADHERIN_2"/>
    <property type="match status" value="2"/>
</dbReference>
<keyword evidence="10" id="KW-1185">Reference proteome</keyword>
<dbReference type="RefSeq" id="XP_014677831.1">
    <property type="nucleotide sequence ID" value="XM_014822345.1"/>
</dbReference>
<protein>
    <submittedName>
        <fullName evidence="11">Protocadherin Fat 3-like</fullName>
    </submittedName>
</protein>
<organism evidence="10 11">
    <name type="scientific">Priapulus caudatus</name>
    <name type="common">Priapulid worm</name>
    <dbReference type="NCBI Taxonomy" id="37621"/>
    <lineage>
        <taxon>Eukaryota</taxon>
        <taxon>Metazoa</taxon>
        <taxon>Ecdysozoa</taxon>
        <taxon>Scalidophora</taxon>
        <taxon>Priapulida</taxon>
        <taxon>Priapulimorpha</taxon>
        <taxon>Priapulimorphida</taxon>
        <taxon>Priapulidae</taxon>
        <taxon>Priapulus</taxon>
    </lineage>
</organism>
<evidence type="ECO:0000313" key="11">
    <source>
        <dbReference type="RefSeq" id="XP_014677831.1"/>
    </source>
</evidence>
<dbReference type="SMART" id="SM00112">
    <property type="entry name" value="CA"/>
    <property type="match status" value="2"/>
</dbReference>
<proteinExistence type="predicted"/>
<evidence type="ECO:0000256" key="7">
    <source>
        <dbReference type="ARBA" id="ARBA00023136"/>
    </source>
</evidence>
<dbReference type="PANTHER" id="PTHR24025:SF31">
    <property type="entry name" value="NEURAL-CADHERIN"/>
    <property type="match status" value="1"/>
</dbReference>
<evidence type="ECO:0000256" key="5">
    <source>
        <dbReference type="ARBA" id="ARBA00022889"/>
    </source>
</evidence>
<evidence type="ECO:0000313" key="10">
    <source>
        <dbReference type="Proteomes" id="UP000695022"/>
    </source>
</evidence>
<evidence type="ECO:0000256" key="1">
    <source>
        <dbReference type="ARBA" id="ARBA00004370"/>
    </source>
</evidence>
<name>A0ABM1F060_PRICU</name>
<evidence type="ECO:0000256" key="6">
    <source>
        <dbReference type="ARBA" id="ARBA00022989"/>
    </source>
</evidence>
<keyword evidence="3" id="KW-0677">Repeat</keyword>
<reference evidence="11" key="1">
    <citation type="submission" date="2025-08" db="UniProtKB">
        <authorList>
            <consortium name="RefSeq"/>
        </authorList>
    </citation>
    <scope>IDENTIFICATION</scope>
</reference>
<evidence type="ECO:0000256" key="2">
    <source>
        <dbReference type="ARBA" id="ARBA00022692"/>
    </source>
</evidence>
<dbReference type="InterPro" id="IPR015919">
    <property type="entry name" value="Cadherin-like_sf"/>
</dbReference>
<feature type="domain" description="Cadherin" evidence="9">
    <location>
        <begin position="87"/>
        <end position="204"/>
    </location>
</feature>
<evidence type="ECO:0000256" key="4">
    <source>
        <dbReference type="ARBA" id="ARBA00022837"/>
    </source>
</evidence>
<keyword evidence="6" id="KW-1133">Transmembrane helix</keyword>
<sequence>MRHETRLLSVAAYDKFTAVSDDTGCIVLTNTLLDRERIPSYSLRLRATYRSRADADAEPVAMTTVVVTVLDRNDKAPTFVFDDAALTGERYYGVIERETPPYEVIVHTQAIDSDSSDNARVTYSLHDVPYDYFTVERDTGTIRNVQQLSLVAAPADTHYKFSVVATDSPADRQDALTSRAEVIVNVLRDDHLMALVVTGLQPQRVQRMREGVRRVLQDQTGYVVGIHRIENRRYAPIDVRRTTASKVDLDSADVWLLTSPTRRPVVCSIGRRS</sequence>
<gene>
    <name evidence="11" type="primary">LOC106817658</name>
</gene>
<dbReference type="InterPro" id="IPR002126">
    <property type="entry name" value="Cadherin-like_dom"/>
</dbReference>
<keyword evidence="2" id="KW-0812">Transmembrane</keyword>
<keyword evidence="5" id="KW-0130">Cell adhesion</keyword>
<evidence type="ECO:0000259" key="9">
    <source>
        <dbReference type="PROSITE" id="PS50268"/>
    </source>
</evidence>
<accession>A0ABM1F060</accession>
<evidence type="ECO:0000256" key="8">
    <source>
        <dbReference type="PROSITE-ProRule" id="PRU00043"/>
    </source>
</evidence>